<protein>
    <submittedName>
        <fullName evidence="2">NLRC3 protein</fullName>
    </submittedName>
</protein>
<dbReference type="AlphaFoldDB" id="A0A812S9N9"/>
<dbReference type="SMART" id="SM00368">
    <property type="entry name" value="LRR_RI"/>
    <property type="match status" value="2"/>
</dbReference>
<dbReference type="InterPro" id="IPR052394">
    <property type="entry name" value="LRR-containing"/>
</dbReference>
<reference evidence="2" key="1">
    <citation type="submission" date="2021-02" db="EMBL/GenBank/DDBJ databases">
        <authorList>
            <person name="Dougan E. K."/>
            <person name="Rhodes N."/>
            <person name="Thang M."/>
            <person name="Chan C."/>
        </authorList>
    </citation>
    <scope>NUCLEOTIDE SEQUENCE</scope>
</reference>
<name>A0A812S9N9_SYMPI</name>
<evidence type="ECO:0000313" key="2">
    <source>
        <dbReference type="EMBL" id="CAE7467852.1"/>
    </source>
</evidence>
<dbReference type="Gene3D" id="3.80.10.10">
    <property type="entry name" value="Ribonuclease Inhibitor"/>
    <property type="match status" value="1"/>
</dbReference>
<gene>
    <name evidence="2" type="primary">NLRC3</name>
    <name evidence="2" type="ORF">SPIL2461_LOCUS11799</name>
</gene>
<evidence type="ECO:0000313" key="3">
    <source>
        <dbReference type="Proteomes" id="UP000649617"/>
    </source>
</evidence>
<dbReference type="PANTHER" id="PTHR24114">
    <property type="entry name" value="LEUCINE RICH REPEAT FAMILY PROTEIN"/>
    <property type="match status" value="1"/>
</dbReference>
<organism evidence="2 3">
    <name type="scientific">Symbiodinium pilosum</name>
    <name type="common">Dinoflagellate</name>
    <dbReference type="NCBI Taxonomy" id="2952"/>
    <lineage>
        <taxon>Eukaryota</taxon>
        <taxon>Sar</taxon>
        <taxon>Alveolata</taxon>
        <taxon>Dinophyceae</taxon>
        <taxon>Suessiales</taxon>
        <taxon>Symbiodiniaceae</taxon>
        <taxon>Symbiodinium</taxon>
    </lineage>
</organism>
<comment type="caution">
    <text evidence="2">The sequence shown here is derived from an EMBL/GenBank/DDBJ whole genome shotgun (WGS) entry which is preliminary data.</text>
</comment>
<dbReference type="EMBL" id="CAJNIZ010023280">
    <property type="protein sequence ID" value="CAE7467852.1"/>
    <property type="molecule type" value="Genomic_DNA"/>
</dbReference>
<dbReference type="InterPro" id="IPR032675">
    <property type="entry name" value="LRR_dom_sf"/>
</dbReference>
<feature type="region of interest" description="Disordered" evidence="1">
    <location>
        <begin position="170"/>
        <end position="276"/>
    </location>
</feature>
<evidence type="ECO:0000256" key="1">
    <source>
        <dbReference type="SAM" id="MobiDB-lite"/>
    </source>
</evidence>
<accession>A0A812S9N9</accession>
<dbReference type="PANTHER" id="PTHR24114:SF2">
    <property type="entry name" value="F-BOX DOMAIN-CONTAINING PROTEIN-RELATED"/>
    <property type="match status" value="1"/>
</dbReference>
<keyword evidence="3" id="KW-1185">Reference proteome</keyword>
<proteinExistence type="predicted"/>
<sequence length="276" mass="29564">MPFGQQTAKQIIERVANNETGMETLDLTKNASFQMKALENTSNLAEALKKNTVIRTLVLRECEISDAGAEALGAALAVNQGIEDLDLQQNHLSTRGAITISKGLASNQALKTLNLMNQNHKISEEALESFINMFQTNLTLTKLMWKVDSRRTWEVSKLITRNVEIGRRKANGGSFHDLLPTKLRSQQAEPGERNPPVEAKSAYPDAASATNVSPPAPSEVQAQVEPVAETGQDTTEKSPGEDTPAKGGPQGAAQSEDCATAESPQPSGAADGEEAT</sequence>
<feature type="compositionally biased region" description="Basic and acidic residues" evidence="1">
    <location>
        <begin position="234"/>
        <end position="244"/>
    </location>
</feature>
<dbReference type="InterPro" id="IPR001611">
    <property type="entry name" value="Leu-rich_rpt"/>
</dbReference>
<dbReference type="OrthoDB" id="2163268at2759"/>
<dbReference type="SUPFAM" id="SSF52047">
    <property type="entry name" value="RNI-like"/>
    <property type="match status" value="1"/>
</dbReference>
<dbReference type="Proteomes" id="UP000649617">
    <property type="component" value="Unassembled WGS sequence"/>
</dbReference>
<dbReference type="Pfam" id="PF13516">
    <property type="entry name" value="LRR_6"/>
    <property type="match status" value="1"/>
</dbReference>